<evidence type="ECO:0000313" key="1">
    <source>
        <dbReference type="EMBL" id="MFC3210738.1"/>
    </source>
</evidence>
<keyword evidence="2" id="KW-1185">Reference proteome</keyword>
<dbReference type="EMBL" id="JBHRUJ010000010">
    <property type="protein sequence ID" value="MFC3210738.1"/>
    <property type="molecule type" value="Genomic_DNA"/>
</dbReference>
<accession>A0ABV7KMQ6</accession>
<dbReference type="RefSeq" id="WP_117314043.1">
    <property type="nucleotide sequence ID" value="NZ_JBHRUJ010000010.1"/>
</dbReference>
<protein>
    <submittedName>
        <fullName evidence="1">Uncharacterized protein</fullName>
    </submittedName>
</protein>
<proteinExistence type="predicted"/>
<comment type="caution">
    <text evidence="1">The sequence shown here is derived from an EMBL/GenBank/DDBJ whole genome shotgun (WGS) entry which is preliminary data.</text>
</comment>
<name>A0ABV7KMQ6_PLAOK</name>
<sequence length="180" mass="20860">MSNQKVYNLNEVFIKEAAAYAELSKAYTADRHDFHQGGLENKRRKMYEGKLGEKIFKTFLVENSIPFAEDQSSHTEADSFDFILPNGVTIDVKTRTKSFHTRTLELVHQFARKPKDIYVSVRLFDDLSSGKIIGWCTKEDILNINRVENNGYLDNYVIFDNELRDIKDFLKIPSVKNEVV</sequence>
<gene>
    <name evidence="1" type="ORF">ACFOEJ_06635</name>
</gene>
<evidence type="ECO:0000313" key="2">
    <source>
        <dbReference type="Proteomes" id="UP001595625"/>
    </source>
</evidence>
<organism evidence="1 2">
    <name type="scientific">Planomicrobium okeanokoites</name>
    <name type="common">Planococcus okeanokoites</name>
    <name type="synonym">Flavobacterium okeanokoites</name>
    <dbReference type="NCBI Taxonomy" id="244"/>
    <lineage>
        <taxon>Bacteria</taxon>
        <taxon>Bacillati</taxon>
        <taxon>Bacillota</taxon>
        <taxon>Bacilli</taxon>
        <taxon>Bacillales</taxon>
        <taxon>Caryophanaceae</taxon>
        <taxon>Planomicrobium</taxon>
    </lineage>
</organism>
<dbReference type="Proteomes" id="UP001595625">
    <property type="component" value="Unassembled WGS sequence"/>
</dbReference>
<reference evidence="2" key="1">
    <citation type="journal article" date="2019" name="Int. J. Syst. Evol. Microbiol.">
        <title>The Global Catalogue of Microorganisms (GCM) 10K type strain sequencing project: providing services to taxonomists for standard genome sequencing and annotation.</title>
        <authorList>
            <consortium name="The Broad Institute Genomics Platform"/>
            <consortium name="The Broad Institute Genome Sequencing Center for Infectious Disease"/>
            <person name="Wu L."/>
            <person name="Ma J."/>
        </authorList>
    </citation>
    <scope>NUCLEOTIDE SEQUENCE [LARGE SCALE GENOMIC DNA]</scope>
    <source>
        <strain evidence="2">CCM 320</strain>
    </source>
</reference>